<evidence type="ECO:0000313" key="6">
    <source>
        <dbReference type="EMBL" id="AIG74489.1"/>
    </source>
</evidence>
<feature type="transmembrane region" description="Helical" evidence="5">
    <location>
        <begin position="6"/>
        <end position="31"/>
    </location>
</feature>
<evidence type="ECO:0000256" key="5">
    <source>
        <dbReference type="SAM" id="Phobius"/>
    </source>
</evidence>
<dbReference type="Pfam" id="PF13564">
    <property type="entry name" value="DoxX_2"/>
    <property type="match status" value="1"/>
</dbReference>
<protein>
    <submittedName>
        <fullName evidence="6">Putative membrane protein</fullName>
    </submittedName>
</protein>
<evidence type="ECO:0000313" key="7">
    <source>
        <dbReference type="Proteomes" id="UP000028492"/>
    </source>
</evidence>
<evidence type="ECO:0000256" key="4">
    <source>
        <dbReference type="ARBA" id="ARBA00023136"/>
    </source>
</evidence>
<dbReference type="KEGG" id="aja:AJAP_07895"/>
<dbReference type="RefSeq" id="WP_038509265.1">
    <property type="nucleotide sequence ID" value="NZ_CP008953.1"/>
</dbReference>
<dbReference type="GO" id="GO:0016020">
    <property type="term" value="C:membrane"/>
    <property type="evidence" value="ECO:0007669"/>
    <property type="project" value="UniProtKB-SubCell"/>
</dbReference>
<sequence>MTTAYVIVTVVGAFMAAFSAASIFFRAKWVVQPLADYGVPRGWWTPLGVAKAAGALGLIAGLWVPALGVAAGIGLVLYFTGAVITVLRAHWPSHVAFPLMYMAPVAASLVLGFAA</sequence>
<dbReference type="eggNOG" id="ENOG5032TP9">
    <property type="taxonomic scope" value="Bacteria"/>
</dbReference>
<feature type="transmembrane region" description="Helical" evidence="5">
    <location>
        <begin position="94"/>
        <end position="114"/>
    </location>
</feature>
<keyword evidence="7" id="KW-1185">Reference proteome</keyword>
<keyword evidence="2 5" id="KW-0812">Transmembrane</keyword>
<dbReference type="InterPro" id="IPR032808">
    <property type="entry name" value="DoxX"/>
</dbReference>
<evidence type="ECO:0000256" key="1">
    <source>
        <dbReference type="ARBA" id="ARBA00004141"/>
    </source>
</evidence>
<keyword evidence="4 5" id="KW-0472">Membrane</keyword>
<evidence type="ECO:0000256" key="3">
    <source>
        <dbReference type="ARBA" id="ARBA00022989"/>
    </source>
</evidence>
<dbReference type="STRING" id="208439.AJAP_07895"/>
<comment type="subcellular location">
    <subcellularLocation>
        <location evidence="1">Membrane</location>
        <topology evidence="1">Multi-pass membrane protein</topology>
    </subcellularLocation>
</comment>
<feature type="transmembrane region" description="Helical" evidence="5">
    <location>
        <begin position="69"/>
        <end position="87"/>
    </location>
</feature>
<reference evidence="6 7" key="1">
    <citation type="journal article" date="2014" name="J. Biotechnol.">
        <title>Complete genome sequence of the actinobacterium Amycolatopsis japonica MG417-CF17(T) (=DSM 44213T) producing (S,S)-N,N'-ethylenediaminedisuccinic acid.</title>
        <authorList>
            <person name="Stegmann E."/>
            <person name="Albersmeier A."/>
            <person name="Spohn M."/>
            <person name="Gert H."/>
            <person name="Weber T."/>
            <person name="Wohlleben W."/>
            <person name="Kalinowski J."/>
            <person name="Ruckert C."/>
        </authorList>
    </citation>
    <scope>NUCLEOTIDE SEQUENCE [LARGE SCALE GENOMIC DNA]</scope>
    <source>
        <strain evidence="7">MG417-CF17 (DSM 44213)</strain>
    </source>
</reference>
<dbReference type="HOGENOM" id="CLU_126433_1_0_11"/>
<dbReference type="EMBL" id="CP008953">
    <property type="protein sequence ID" value="AIG74489.1"/>
    <property type="molecule type" value="Genomic_DNA"/>
</dbReference>
<feature type="transmembrane region" description="Helical" evidence="5">
    <location>
        <begin position="43"/>
        <end position="63"/>
    </location>
</feature>
<proteinExistence type="predicted"/>
<keyword evidence="3 5" id="KW-1133">Transmembrane helix</keyword>
<accession>A0A075UPN9</accession>
<evidence type="ECO:0000256" key="2">
    <source>
        <dbReference type="ARBA" id="ARBA00022692"/>
    </source>
</evidence>
<gene>
    <name evidence="6" type="ORF">AJAP_07895</name>
</gene>
<name>A0A075UPN9_9PSEU</name>
<organism evidence="6 7">
    <name type="scientific">Amycolatopsis japonica</name>
    <dbReference type="NCBI Taxonomy" id="208439"/>
    <lineage>
        <taxon>Bacteria</taxon>
        <taxon>Bacillati</taxon>
        <taxon>Actinomycetota</taxon>
        <taxon>Actinomycetes</taxon>
        <taxon>Pseudonocardiales</taxon>
        <taxon>Pseudonocardiaceae</taxon>
        <taxon>Amycolatopsis</taxon>
        <taxon>Amycolatopsis japonica group</taxon>
    </lineage>
</organism>
<dbReference type="AlphaFoldDB" id="A0A075UPN9"/>
<dbReference type="Proteomes" id="UP000028492">
    <property type="component" value="Chromosome"/>
</dbReference>